<evidence type="ECO:0000313" key="3">
    <source>
        <dbReference type="Proteomes" id="UP001302349"/>
    </source>
</evidence>
<keyword evidence="3" id="KW-1185">Reference proteome</keyword>
<dbReference type="Proteomes" id="UP001302349">
    <property type="component" value="Chromosome"/>
</dbReference>
<dbReference type="InterPro" id="IPR018530">
    <property type="entry name" value="SiaC"/>
</dbReference>
<accession>A0ABZ0ISA5</accession>
<evidence type="ECO:0000259" key="1">
    <source>
        <dbReference type="Pfam" id="PF09345"/>
    </source>
</evidence>
<dbReference type="Pfam" id="PF09345">
    <property type="entry name" value="SiaC"/>
    <property type="match status" value="1"/>
</dbReference>
<name>A0ABZ0ISA5_9BACT</name>
<protein>
    <submittedName>
        <fullName evidence="2">DUF1987 domain-containing protein</fullName>
    </submittedName>
</protein>
<dbReference type="EMBL" id="CP136051">
    <property type="protein sequence ID" value="WOK07905.1"/>
    <property type="molecule type" value="Genomic_DNA"/>
</dbReference>
<feature type="domain" description="SiaC family regulatory phosphoprotein" evidence="1">
    <location>
        <begin position="6"/>
        <end position="123"/>
    </location>
</feature>
<gene>
    <name evidence="2" type="ORF">RT717_04590</name>
</gene>
<proteinExistence type="predicted"/>
<evidence type="ECO:0000313" key="2">
    <source>
        <dbReference type="EMBL" id="WOK07905.1"/>
    </source>
</evidence>
<dbReference type="RefSeq" id="WP_317490554.1">
    <property type="nucleotide sequence ID" value="NZ_CP136051.1"/>
</dbReference>
<reference evidence="2 3" key="1">
    <citation type="journal article" date="2023" name="Microbiol. Resour. Announc.">
        <title>Complete Genome Sequence of Imperialibacter roseus strain P4T.</title>
        <authorList>
            <person name="Tizabi D.R."/>
            <person name="Bachvaroff T."/>
            <person name="Hill R.T."/>
        </authorList>
    </citation>
    <scope>NUCLEOTIDE SEQUENCE [LARGE SCALE GENOMIC DNA]</scope>
    <source>
        <strain evidence="2 3">P4T</strain>
    </source>
</reference>
<organism evidence="2 3">
    <name type="scientific">Imperialibacter roseus</name>
    <dbReference type="NCBI Taxonomy" id="1324217"/>
    <lineage>
        <taxon>Bacteria</taxon>
        <taxon>Pseudomonadati</taxon>
        <taxon>Bacteroidota</taxon>
        <taxon>Cytophagia</taxon>
        <taxon>Cytophagales</taxon>
        <taxon>Flammeovirgaceae</taxon>
        <taxon>Imperialibacter</taxon>
    </lineage>
</organism>
<sequence length="126" mass="14658">MEKIYIQATDYTPFVYFDPSTGLIELKGNSNPANSNSFYQKFIVELDEYVTHESGGLTANLSFHYFNTSSSKCIFNMLKKLHKMQEAGRCVTINWYYLEEDEEMREVGEDFSDILRMNFNFITIAA</sequence>